<keyword evidence="1 7" id="KW-0028">Amino-acid biosynthesis</keyword>
<evidence type="ECO:0000256" key="3">
    <source>
        <dbReference type="ARBA" id="ARBA00022741"/>
    </source>
</evidence>
<name>L1NFG8_9BACT</name>
<evidence type="ECO:0000256" key="7">
    <source>
        <dbReference type="HAMAP-Rule" id="MF_00109"/>
    </source>
</evidence>
<proteinExistence type="inferred from homology"/>
<reference evidence="8 9" key="1">
    <citation type="submission" date="2012-05" db="EMBL/GenBank/DDBJ databases">
        <authorList>
            <person name="Weinstock G."/>
            <person name="Sodergren E."/>
            <person name="Lobos E.A."/>
            <person name="Fulton L."/>
            <person name="Fulton R."/>
            <person name="Courtney L."/>
            <person name="Fronick C."/>
            <person name="O'Laughlin M."/>
            <person name="Godfrey J."/>
            <person name="Wilson R.M."/>
            <person name="Miner T."/>
            <person name="Farmer C."/>
            <person name="Delehaunty K."/>
            <person name="Cordes M."/>
            <person name="Minx P."/>
            <person name="Tomlinson C."/>
            <person name="Chen J."/>
            <person name="Wollam A."/>
            <person name="Pepin K.H."/>
            <person name="Bhonagiri V."/>
            <person name="Zhang X."/>
            <person name="Suruliraj S."/>
            <person name="Warren W."/>
            <person name="Mitreva M."/>
            <person name="Mardis E.R."/>
            <person name="Wilson R.K."/>
        </authorList>
    </citation>
    <scope>NUCLEOTIDE SEQUENCE [LARGE SCALE GENOMIC DNA]</scope>
    <source>
        <strain evidence="8 9">F0055</strain>
    </source>
</reference>
<sequence length="175" mass="20240">MRRIILIGYMGSGKTTVGKALAAELGMRFYDLDWYIEGRMRQTIAQIFSERGEEGFRKVEHNLLHELAEFEDILISCGGGTPCFFDNIDYLNQQGDTLYLKAAPEVLYKHLKMGKTIRPLLLNKTPEEVQHFISEQLQIREPFYQKARYMLDVSLMDNYEKINITVAKARQLLGV</sequence>
<dbReference type="GO" id="GO:0009423">
    <property type="term" value="P:chorismate biosynthetic process"/>
    <property type="evidence" value="ECO:0007669"/>
    <property type="project" value="UniProtKB-UniRule"/>
</dbReference>
<dbReference type="SUPFAM" id="SSF52540">
    <property type="entry name" value="P-loop containing nucleoside triphosphate hydrolases"/>
    <property type="match status" value="1"/>
</dbReference>
<comment type="subunit">
    <text evidence="7">Monomer.</text>
</comment>
<dbReference type="GO" id="GO:0004765">
    <property type="term" value="F:shikimate kinase activity"/>
    <property type="evidence" value="ECO:0007669"/>
    <property type="project" value="UniProtKB-UniRule"/>
</dbReference>
<comment type="function">
    <text evidence="7">Catalyzes the specific phosphorylation of the 3-hydroxyl group of shikimic acid using ATP as a cosubstrate.</text>
</comment>
<feature type="binding site" evidence="7">
    <location>
        <position position="33"/>
    </location>
    <ligand>
        <name>substrate</name>
    </ligand>
</feature>
<dbReference type="HOGENOM" id="CLU_057607_4_0_10"/>
<feature type="binding site" evidence="7">
    <location>
        <position position="140"/>
    </location>
    <ligand>
        <name>substrate</name>
    </ligand>
</feature>
<feature type="binding site" evidence="7">
    <location>
        <position position="79"/>
    </location>
    <ligand>
        <name>substrate</name>
    </ligand>
</feature>
<feature type="binding site" evidence="7">
    <location>
        <position position="15"/>
    </location>
    <ligand>
        <name>Mg(2+)</name>
        <dbReference type="ChEBI" id="CHEBI:18420"/>
    </ligand>
</feature>
<keyword evidence="7" id="KW-0460">Magnesium</keyword>
<dbReference type="Gene3D" id="3.40.50.300">
    <property type="entry name" value="P-loop containing nucleotide triphosphate hydrolases"/>
    <property type="match status" value="1"/>
</dbReference>
<feature type="binding site" evidence="7">
    <location>
        <position position="118"/>
    </location>
    <ligand>
        <name>ATP</name>
        <dbReference type="ChEBI" id="CHEBI:30616"/>
    </ligand>
</feature>
<dbReference type="EC" id="2.7.1.71" evidence="7"/>
<dbReference type="PRINTS" id="PR01100">
    <property type="entry name" value="SHIKIMTKNASE"/>
</dbReference>
<comment type="caution">
    <text evidence="8">The sequence shown here is derived from an EMBL/GenBank/DDBJ whole genome shotgun (WGS) entry which is preliminary data.</text>
</comment>
<dbReference type="GO" id="GO:0000287">
    <property type="term" value="F:magnesium ion binding"/>
    <property type="evidence" value="ECO:0007669"/>
    <property type="project" value="UniProtKB-UniRule"/>
</dbReference>
<accession>L1NFG8</accession>
<protein>
    <recommendedName>
        <fullName evidence="7">Shikimate kinase</fullName>
        <shortName evidence="7">SK</shortName>
        <ecNumber evidence="7">2.7.1.71</ecNumber>
    </recommendedName>
</protein>
<evidence type="ECO:0000256" key="5">
    <source>
        <dbReference type="ARBA" id="ARBA00022840"/>
    </source>
</evidence>
<comment type="catalytic activity">
    <reaction evidence="7">
        <text>shikimate + ATP = 3-phosphoshikimate + ADP + H(+)</text>
        <dbReference type="Rhea" id="RHEA:13121"/>
        <dbReference type="ChEBI" id="CHEBI:15378"/>
        <dbReference type="ChEBI" id="CHEBI:30616"/>
        <dbReference type="ChEBI" id="CHEBI:36208"/>
        <dbReference type="ChEBI" id="CHEBI:145989"/>
        <dbReference type="ChEBI" id="CHEBI:456216"/>
        <dbReference type="EC" id="2.7.1.71"/>
    </reaction>
</comment>
<dbReference type="Proteomes" id="UP000010433">
    <property type="component" value="Unassembled WGS sequence"/>
</dbReference>
<evidence type="ECO:0000256" key="4">
    <source>
        <dbReference type="ARBA" id="ARBA00022777"/>
    </source>
</evidence>
<dbReference type="InterPro" id="IPR027417">
    <property type="entry name" value="P-loop_NTPase"/>
</dbReference>
<feature type="binding site" evidence="7">
    <location>
        <position position="57"/>
    </location>
    <ligand>
        <name>substrate</name>
    </ligand>
</feature>
<dbReference type="HAMAP" id="MF_00109">
    <property type="entry name" value="Shikimate_kinase"/>
    <property type="match status" value="1"/>
</dbReference>
<evidence type="ECO:0000256" key="1">
    <source>
        <dbReference type="ARBA" id="ARBA00022605"/>
    </source>
</evidence>
<dbReference type="UniPathway" id="UPA00053">
    <property type="reaction ID" value="UER00088"/>
</dbReference>
<dbReference type="GO" id="GO:0008652">
    <property type="term" value="P:amino acid biosynthetic process"/>
    <property type="evidence" value="ECO:0007669"/>
    <property type="project" value="UniProtKB-KW"/>
</dbReference>
<dbReference type="CDD" id="cd00464">
    <property type="entry name" value="SK"/>
    <property type="match status" value="1"/>
</dbReference>
<dbReference type="RefSeq" id="WP_009162133.1">
    <property type="nucleotide sequence ID" value="NZ_KB290984.1"/>
</dbReference>
<keyword evidence="3 7" id="KW-0547">Nucleotide-binding</keyword>
<dbReference type="AlphaFoldDB" id="L1NFG8"/>
<dbReference type="EMBL" id="AMEP01000061">
    <property type="protein sequence ID" value="EKY02025.1"/>
    <property type="molecule type" value="Genomic_DNA"/>
</dbReference>
<comment type="caution">
    <text evidence="7">Lacks conserved residue(s) required for the propagation of feature annotation.</text>
</comment>
<dbReference type="PATRIC" id="fig|1127699.3.peg.845"/>
<dbReference type="PANTHER" id="PTHR21087">
    <property type="entry name" value="SHIKIMATE KINASE"/>
    <property type="match status" value="1"/>
</dbReference>
<evidence type="ECO:0000313" key="8">
    <source>
        <dbReference type="EMBL" id="EKY02025.1"/>
    </source>
</evidence>
<dbReference type="PANTHER" id="PTHR21087:SF16">
    <property type="entry name" value="SHIKIMATE KINASE 1, CHLOROPLASTIC"/>
    <property type="match status" value="1"/>
</dbReference>
<dbReference type="STRING" id="1127699.HMPREF9151_00917"/>
<keyword evidence="7" id="KW-0479">Metal-binding</keyword>
<keyword evidence="9" id="KW-1185">Reference proteome</keyword>
<keyword evidence="4 7" id="KW-0418">Kinase</keyword>
<keyword evidence="6 7" id="KW-0057">Aromatic amino acid biosynthesis</keyword>
<dbReference type="NCBIfam" id="NF010555">
    <property type="entry name" value="PRK13949.1"/>
    <property type="match status" value="1"/>
</dbReference>
<keyword evidence="5 7" id="KW-0067">ATP-binding</keyword>
<evidence type="ECO:0000256" key="2">
    <source>
        <dbReference type="ARBA" id="ARBA00022679"/>
    </source>
</evidence>
<dbReference type="InterPro" id="IPR000623">
    <property type="entry name" value="Shikimate_kinase/TSH1"/>
</dbReference>
<comment type="subcellular location">
    <subcellularLocation>
        <location evidence="7">Cytoplasm</location>
    </subcellularLocation>
</comment>
<keyword evidence="7" id="KW-0963">Cytoplasm</keyword>
<dbReference type="GO" id="GO:0005829">
    <property type="term" value="C:cytosol"/>
    <property type="evidence" value="ECO:0007669"/>
    <property type="project" value="TreeGrafter"/>
</dbReference>
<gene>
    <name evidence="7" type="primary">aroK</name>
    <name evidence="8" type="ORF">HMPREF9151_00917</name>
</gene>
<dbReference type="OrthoDB" id="9800332at2"/>
<dbReference type="GO" id="GO:0005524">
    <property type="term" value="F:ATP binding"/>
    <property type="evidence" value="ECO:0007669"/>
    <property type="project" value="UniProtKB-UniRule"/>
</dbReference>
<keyword evidence="2 7" id="KW-0808">Transferase</keyword>
<comment type="cofactor">
    <cofactor evidence="7">
        <name>Mg(2+)</name>
        <dbReference type="ChEBI" id="CHEBI:18420"/>
    </cofactor>
    <text evidence="7">Binds 1 Mg(2+) ion per subunit.</text>
</comment>
<feature type="binding site" evidence="7">
    <location>
        <begin position="11"/>
        <end position="16"/>
    </location>
    <ligand>
        <name>ATP</name>
        <dbReference type="ChEBI" id="CHEBI:30616"/>
    </ligand>
</feature>
<dbReference type="GO" id="GO:0009073">
    <property type="term" value="P:aromatic amino acid family biosynthetic process"/>
    <property type="evidence" value="ECO:0007669"/>
    <property type="project" value="UniProtKB-KW"/>
</dbReference>
<comment type="pathway">
    <text evidence="7">Metabolic intermediate biosynthesis; chorismate biosynthesis; chorismate from D-erythrose 4-phosphate and phosphoenolpyruvate: step 5/7.</text>
</comment>
<evidence type="ECO:0000313" key="9">
    <source>
        <dbReference type="Proteomes" id="UP000010433"/>
    </source>
</evidence>
<organism evidence="8 9">
    <name type="scientific">Hoylesella saccharolytica F0055</name>
    <dbReference type="NCBI Taxonomy" id="1127699"/>
    <lineage>
        <taxon>Bacteria</taxon>
        <taxon>Pseudomonadati</taxon>
        <taxon>Bacteroidota</taxon>
        <taxon>Bacteroidia</taxon>
        <taxon>Bacteroidales</taxon>
        <taxon>Prevotellaceae</taxon>
        <taxon>Hoylesella</taxon>
    </lineage>
</organism>
<comment type="similarity">
    <text evidence="7">Belongs to the shikimate kinase family.</text>
</comment>
<dbReference type="Pfam" id="PF01202">
    <property type="entry name" value="SKI"/>
    <property type="match status" value="1"/>
</dbReference>
<evidence type="ECO:0000256" key="6">
    <source>
        <dbReference type="ARBA" id="ARBA00023141"/>
    </source>
</evidence>
<dbReference type="InterPro" id="IPR031322">
    <property type="entry name" value="Shikimate/glucono_kinase"/>
</dbReference>